<reference evidence="3" key="2">
    <citation type="submission" date="2025-08" db="UniProtKB">
        <authorList>
            <consortium name="Ensembl"/>
        </authorList>
    </citation>
    <scope>IDENTIFICATION</scope>
</reference>
<name>A0A8C2P4E4_CAPHI</name>
<organism evidence="3">
    <name type="scientific">Capra hircus</name>
    <name type="common">Goat</name>
    <dbReference type="NCBI Taxonomy" id="9925"/>
    <lineage>
        <taxon>Eukaryota</taxon>
        <taxon>Metazoa</taxon>
        <taxon>Chordata</taxon>
        <taxon>Craniata</taxon>
        <taxon>Vertebrata</taxon>
        <taxon>Euteleostomi</taxon>
        <taxon>Mammalia</taxon>
        <taxon>Eutheria</taxon>
        <taxon>Laurasiatheria</taxon>
        <taxon>Artiodactyla</taxon>
        <taxon>Ruminantia</taxon>
        <taxon>Pecora</taxon>
        <taxon>Bovidae</taxon>
        <taxon>Caprinae</taxon>
        <taxon>Capra</taxon>
    </lineage>
</organism>
<sequence>MVLGPKRSGVPVTCLGSCPGGATFPASRLKVQERAGLRSLDEKRAGARVLGAGGRLPEWGWEKFLVCAGPVRGFRRLWIWFGLKFKRIRWIDPLRAHCSPCSCPHRKLEDVCPLFVKTLILIVLFTVFYLAAIGRLCEKCDGKCVICDSYVRPCTLVRICDECNYGSYQGRCVICGGPGVSDAYYCKECTIQEKDDGEGCASLSHAMSTIRFSPFK</sequence>
<dbReference type="Pfam" id="PF03660">
    <property type="entry name" value="PHF5"/>
    <property type="match status" value="1"/>
</dbReference>
<feature type="transmembrane region" description="Helical" evidence="2">
    <location>
        <begin position="114"/>
        <end position="134"/>
    </location>
</feature>
<dbReference type="AlphaFoldDB" id="A0A8C2P4E4"/>
<gene>
    <name evidence="3" type="primary">PHF5A</name>
</gene>
<protein>
    <submittedName>
        <fullName evidence="3">PHD finger protein 5A</fullName>
    </submittedName>
</protein>
<comment type="similarity">
    <text evidence="1">Belongs to the PHF5 family.</text>
</comment>
<evidence type="ECO:0000313" key="3">
    <source>
        <dbReference type="Ensembl" id="ENSCHIP00010014177.1"/>
    </source>
</evidence>
<reference evidence="3" key="1">
    <citation type="submission" date="2019-03" db="EMBL/GenBank/DDBJ databases">
        <title>Genome sequencing and reference-guided assembly of Black Bengal Goat (Capra hircus).</title>
        <authorList>
            <person name="Siddiki A.Z."/>
            <person name="Baten A."/>
            <person name="Billah M."/>
            <person name="Alam M.A.U."/>
            <person name="Shawrob K.S.M."/>
            <person name="Saha S."/>
            <person name="Chowdhury M."/>
            <person name="Rahman A.H."/>
            <person name="Stear M."/>
            <person name="Miah G."/>
            <person name="Das G.B."/>
            <person name="Hossain M.M."/>
            <person name="Kumkum M."/>
            <person name="Islam M.S."/>
            <person name="Mollah A.M."/>
            <person name="Ahsan A."/>
            <person name="Tusar F."/>
            <person name="Khan M.K.I."/>
        </authorList>
    </citation>
    <scope>NUCLEOTIDE SEQUENCE [LARGE SCALE GENOMIC DNA]</scope>
</reference>
<evidence type="ECO:0000256" key="1">
    <source>
        <dbReference type="ARBA" id="ARBA00008626"/>
    </source>
</evidence>
<dbReference type="InterPro" id="IPR005345">
    <property type="entry name" value="PHF5"/>
</dbReference>
<dbReference type="Ensembl" id="ENSCHIT00010019943.1">
    <property type="protein sequence ID" value="ENSCHIP00010014177.1"/>
    <property type="gene ID" value="ENSCHIG00010010389.1"/>
</dbReference>
<keyword evidence="2" id="KW-0472">Membrane</keyword>
<dbReference type="GO" id="GO:0000398">
    <property type="term" value="P:mRNA splicing, via spliceosome"/>
    <property type="evidence" value="ECO:0007669"/>
    <property type="project" value="InterPro"/>
</dbReference>
<proteinExistence type="inferred from homology"/>
<accession>A0A8C2P4E4</accession>
<keyword evidence="2" id="KW-1133">Transmembrane helix</keyword>
<dbReference type="PANTHER" id="PTHR13120">
    <property type="entry name" value="PHD FINGER-LIKE DOMAIN-CONTAINING PROTEIN 5A"/>
    <property type="match status" value="1"/>
</dbReference>
<keyword evidence="2" id="KW-0812">Transmembrane</keyword>
<evidence type="ECO:0000256" key="2">
    <source>
        <dbReference type="SAM" id="Phobius"/>
    </source>
</evidence>